<dbReference type="HOGENOM" id="CLU_3169721_0_0_11"/>
<evidence type="ECO:0000313" key="2">
    <source>
        <dbReference type="Proteomes" id="UP000016605"/>
    </source>
</evidence>
<comment type="caution">
    <text evidence="1">The sequence shown here is derived from an EMBL/GenBank/DDBJ whole genome shotgun (WGS) entry which is preliminary data.</text>
</comment>
<proteinExistence type="predicted"/>
<reference evidence="1 2" key="1">
    <citation type="submission" date="2013-08" db="EMBL/GenBank/DDBJ databases">
        <authorList>
            <person name="Weinstock G."/>
            <person name="Sodergren E."/>
            <person name="Wylie T."/>
            <person name="Fulton L."/>
            <person name="Fulton R."/>
            <person name="Fronick C."/>
            <person name="O'Laughlin M."/>
            <person name="Godfrey J."/>
            <person name="Miner T."/>
            <person name="Herter B."/>
            <person name="Appelbaum E."/>
            <person name="Cordes M."/>
            <person name="Lek S."/>
            <person name="Wollam A."/>
            <person name="Pepin K.H."/>
            <person name="Palsikar V.B."/>
            <person name="Mitreva M."/>
            <person name="Wilson R.K."/>
        </authorList>
    </citation>
    <scope>NUCLEOTIDE SEQUENCE [LARGE SCALE GENOMIC DNA]</scope>
    <source>
        <strain evidence="1 2">ATCC 14665</strain>
    </source>
</reference>
<protein>
    <submittedName>
        <fullName evidence="1">Uncharacterized protein</fullName>
    </submittedName>
</protein>
<evidence type="ECO:0000313" key="1">
    <source>
        <dbReference type="EMBL" id="ERK70510.1"/>
    </source>
</evidence>
<dbReference type="EMBL" id="AWVQ01000437">
    <property type="protein sequence ID" value="ERK70510.1"/>
    <property type="molecule type" value="Genomic_DNA"/>
</dbReference>
<dbReference type="Proteomes" id="UP000016605">
    <property type="component" value="Unassembled WGS sequence"/>
</dbReference>
<organism evidence="1 2">
    <name type="scientific">Leifsonia aquatica ATCC 14665</name>
    <dbReference type="NCBI Taxonomy" id="1358026"/>
    <lineage>
        <taxon>Bacteria</taxon>
        <taxon>Bacillati</taxon>
        <taxon>Actinomycetota</taxon>
        <taxon>Actinomycetes</taxon>
        <taxon>Micrococcales</taxon>
        <taxon>Microbacteriaceae</taxon>
        <taxon>Leifsonia</taxon>
    </lineage>
</organism>
<name>U2R5J3_LEIAQ</name>
<gene>
    <name evidence="1" type="ORF">N136_03147</name>
</gene>
<dbReference type="AlphaFoldDB" id="U2R5J3"/>
<accession>U2R5J3</accession>
<sequence length="47" mass="4900">MDQSMRGSSLVRTEITLDLDVTSRSSGRGRPGAGCRCPPGCAVAPFC</sequence>